<organism evidence="2">
    <name type="scientific">Caulobacter sp. 73W</name>
    <dbReference type="NCBI Taxonomy" id="3161137"/>
    <lineage>
        <taxon>Bacteria</taxon>
        <taxon>Pseudomonadati</taxon>
        <taxon>Pseudomonadota</taxon>
        <taxon>Alphaproteobacteria</taxon>
        <taxon>Caulobacterales</taxon>
        <taxon>Caulobacteraceae</taxon>
        <taxon>Caulobacter</taxon>
    </lineage>
</organism>
<dbReference type="Gene3D" id="3.90.190.10">
    <property type="entry name" value="Protein tyrosine phosphatase superfamily"/>
    <property type="match status" value="1"/>
</dbReference>
<dbReference type="InterPro" id="IPR055214">
    <property type="entry name" value="PTP-NADK"/>
</dbReference>
<evidence type="ECO:0000313" key="2">
    <source>
        <dbReference type="EMBL" id="XDO97800.1"/>
    </source>
</evidence>
<dbReference type="RefSeq" id="WP_369061247.1">
    <property type="nucleotide sequence ID" value="NZ_CP158375.1"/>
</dbReference>
<sequence length="221" mass="25646">MPAYDLTTFGGRLRAYWDYWWKDHAFLRIGFQNAHWVSPELVRTNQPWPFQIAQWKKQGIKTIVNLRGGYDGAFYALEKDACERLGLNFVDFVITSREVPIRERALGAKVLYDTIEYPALIHCKSGADRAGIMSVFYAHYRLGLPIREAMKELSLRYLHVKQGKTGVLDYVFERYLEDGEPKGLTFTEWVESDAYDPVSMKAEFRAGMLGSMLTEKLLRRE</sequence>
<evidence type="ECO:0000259" key="1">
    <source>
        <dbReference type="PROSITE" id="PS50056"/>
    </source>
</evidence>
<dbReference type="Pfam" id="PF22741">
    <property type="entry name" value="PTP-NADK"/>
    <property type="match status" value="1"/>
</dbReference>
<dbReference type="InterPro" id="IPR000387">
    <property type="entry name" value="Tyr_Pase_dom"/>
</dbReference>
<feature type="domain" description="Tyrosine specific protein phosphatases" evidence="1">
    <location>
        <begin position="87"/>
        <end position="153"/>
    </location>
</feature>
<protein>
    <submittedName>
        <fullName evidence="2">Protein tyrosine phosphatase</fullName>
    </submittedName>
</protein>
<dbReference type="AlphaFoldDB" id="A0AB39KVY9"/>
<gene>
    <name evidence="2" type="ORF">ABOZ73_05105</name>
</gene>
<dbReference type="EMBL" id="CP158375">
    <property type="protein sequence ID" value="XDO97800.1"/>
    <property type="molecule type" value="Genomic_DNA"/>
</dbReference>
<proteinExistence type="predicted"/>
<reference evidence="2" key="1">
    <citation type="submission" date="2024-06" db="EMBL/GenBank/DDBJ databases">
        <title>Caulobacter inopinatus, sp. nov.</title>
        <authorList>
            <person name="Donachie S.P."/>
        </authorList>
    </citation>
    <scope>NUCLEOTIDE SEQUENCE</scope>
    <source>
        <strain evidence="2">73W</strain>
    </source>
</reference>
<accession>A0AB39KVY9</accession>
<dbReference type="InterPro" id="IPR029021">
    <property type="entry name" value="Prot-tyrosine_phosphatase-like"/>
</dbReference>
<dbReference type="PROSITE" id="PS50056">
    <property type="entry name" value="TYR_PHOSPHATASE_2"/>
    <property type="match status" value="1"/>
</dbReference>
<name>A0AB39KVY9_9CAUL</name>
<dbReference type="SUPFAM" id="SSF52799">
    <property type="entry name" value="(Phosphotyrosine protein) phosphatases II"/>
    <property type="match status" value="1"/>
</dbReference>